<organism evidence="1 2">
    <name type="scientific">Cymbomonas tetramitiformis</name>
    <dbReference type="NCBI Taxonomy" id="36881"/>
    <lineage>
        <taxon>Eukaryota</taxon>
        <taxon>Viridiplantae</taxon>
        <taxon>Chlorophyta</taxon>
        <taxon>Pyramimonadophyceae</taxon>
        <taxon>Pyramimonadales</taxon>
        <taxon>Pyramimonadaceae</taxon>
        <taxon>Cymbomonas</taxon>
    </lineage>
</organism>
<accession>A0AAE0L5D6</accession>
<evidence type="ECO:0000313" key="2">
    <source>
        <dbReference type="Proteomes" id="UP001190700"/>
    </source>
</evidence>
<sequence>MDHGQQADKVKISDLAFLAKDMTKENDDINYPGIIRALARRFTNPPALRDHQTFKDPIFVNINGDEFIKVDAIHTTSTCPVPGGYDLLTPGANGVPLVRFLGIEHEGKLYPHGVDMVLIRISDGVRCFYDGDEYGYATDYKSGLGFELHRNVQVVEWDSVEGHGKIFFNQEEYEEEQSFRPSALKFICTREIARRAASDLALAASDAAR</sequence>
<reference evidence="1 2" key="1">
    <citation type="journal article" date="2015" name="Genome Biol. Evol.">
        <title>Comparative Genomics of a Bacterivorous Green Alga Reveals Evolutionary Causalities and Consequences of Phago-Mixotrophic Mode of Nutrition.</title>
        <authorList>
            <person name="Burns J.A."/>
            <person name="Paasch A."/>
            <person name="Narechania A."/>
            <person name="Kim E."/>
        </authorList>
    </citation>
    <scope>NUCLEOTIDE SEQUENCE [LARGE SCALE GENOMIC DNA]</scope>
    <source>
        <strain evidence="1 2">PLY_AMNH</strain>
    </source>
</reference>
<dbReference type="EMBL" id="LGRX02008958">
    <property type="protein sequence ID" value="KAK3272462.1"/>
    <property type="molecule type" value="Genomic_DNA"/>
</dbReference>
<name>A0AAE0L5D6_9CHLO</name>
<evidence type="ECO:0000313" key="1">
    <source>
        <dbReference type="EMBL" id="KAK3272462.1"/>
    </source>
</evidence>
<keyword evidence="2" id="KW-1185">Reference proteome</keyword>
<comment type="caution">
    <text evidence="1">The sequence shown here is derived from an EMBL/GenBank/DDBJ whole genome shotgun (WGS) entry which is preliminary data.</text>
</comment>
<protein>
    <submittedName>
        <fullName evidence="1">Uncharacterized protein</fullName>
    </submittedName>
</protein>
<dbReference type="Proteomes" id="UP001190700">
    <property type="component" value="Unassembled WGS sequence"/>
</dbReference>
<proteinExistence type="predicted"/>
<dbReference type="AlphaFoldDB" id="A0AAE0L5D6"/>
<gene>
    <name evidence="1" type="ORF">CYMTET_19245</name>
</gene>